<accession>E0RPX0</accession>
<dbReference type="InterPro" id="IPR050809">
    <property type="entry name" value="UgpAE/MalFG_permease"/>
</dbReference>
<dbReference type="PANTHER" id="PTHR43227:SF11">
    <property type="entry name" value="BLL4140 PROTEIN"/>
    <property type="match status" value="1"/>
</dbReference>
<reference key="1">
    <citation type="submission" date="2009-08" db="EMBL/GenBank/DDBJ databases">
        <title>The genome sequence of Spirochaeta thermophila DSM6192.</title>
        <authorList>
            <person name="Angelov A."/>
            <person name="Mientus M."/>
            <person name="Wittenberg S."/>
            <person name="Lehmann R."/>
            <person name="Liesegang H."/>
            <person name="Daniel R."/>
            <person name="Liebl W."/>
        </authorList>
    </citation>
    <scope>NUCLEOTIDE SEQUENCE</scope>
    <source>
        <strain>DSM 6192</strain>
    </source>
</reference>
<evidence type="ECO:0000256" key="2">
    <source>
        <dbReference type="ARBA" id="ARBA00022448"/>
    </source>
</evidence>
<feature type="transmembrane region" description="Helical" evidence="7">
    <location>
        <begin position="282"/>
        <end position="303"/>
    </location>
</feature>
<dbReference type="eggNOG" id="COG4209">
    <property type="taxonomic scope" value="Bacteria"/>
</dbReference>
<keyword evidence="5 7" id="KW-1133">Transmembrane helix</keyword>
<dbReference type="Pfam" id="PF00528">
    <property type="entry name" value="BPD_transp_1"/>
    <property type="match status" value="1"/>
</dbReference>
<feature type="compositionally biased region" description="Basic and acidic residues" evidence="8">
    <location>
        <begin position="1"/>
        <end position="20"/>
    </location>
</feature>
<dbReference type="EMBL" id="CP001698">
    <property type="protein sequence ID" value="ADN02823.1"/>
    <property type="molecule type" value="Genomic_DNA"/>
</dbReference>
<evidence type="ECO:0000256" key="5">
    <source>
        <dbReference type="ARBA" id="ARBA00022989"/>
    </source>
</evidence>
<feature type="transmembrane region" description="Helical" evidence="7">
    <location>
        <begin position="232"/>
        <end position="252"/>
    </location>
</feature>
<evidence type="ECO:0000256" key="7">
    <source>
        <dbReference type="RuleBase" id="RU363032"/>
    </source>
</evidence>
<evidence type="ECO:0000256" key="1">
    <source>
        <dbReference type="ARBA" id="ARBA00004651"/>
    </source>
</evidence>
<dbReference type="KEGG" id="sta:STHERM_c18880"/>
<dbReference type="Proteomes" id="UP000001296">
    <property type="component" value="Chromosome"/>
</dbReference>
<feature type="transmembrane region" description="Helical" evidence="7">
    <location>
        <begin position="145"/>
        <end position="166"/>
    </location>
</feature>
<feature type="transmembrane region" description="Helical" evidence="7">
    <location>
        <begin position="187"/>
        <end position="212"/>
    </location>
</feature>
<sequence length="369" mass="42405">MKLHTRDVPCPRARQGEGRRGGGRGRSRYCFDRLVKGILKNFLLTGSKTWYYTGDMNRTPSIALKTRDLRTYLSKYWTLYLMLLLPMLYFFIFKYIPMTYIQIAFKKYSIVKSPWEMPWADNHGFEYFIKAFKNRDFLLALRNTLMLNSLDLLFGFPAPIILALILNELPYHRFKRVTQTIAYMPHFLSWVIIAGMALQLLAPNTGLLNIWLKKLGAGPIPFLNDPNYWVGTYVVLGIWQSVGWNTIIYLAAMTSINPELYEAAAIDGAGRLRRIWHVTLPGIRPTIVILLILSLGHLMGSYFDRPYALRNPLVKDVSDVIAIFVYNYGIRGLQFSLTTAVGLFQSVINVMLLVLADRLAKRFGERGIL</sequence>
<organism evidence="10 11">
    <name type="scientific">Winmispira thermophila (strain ATCC 49972 / DSM 6192 / RI 19.B1)</name>
    <name type="common">Spirochaeta thermophila</name>
    <dbReference type="NCBI Taxonomy" id="665571"/>
    <lineage>
        <taxon>Bacteria</taxon>
        <taxon>Pseudomonadati</taxon>
        <taxon>Spirochaetota</taxon>
        <taxon>Spirochaetia</taxon>
        <taxon>Winmispirales</taxon>
        <taxon>Winmispiraceae</taxon>
        <taxon>Winmispira</taxon>
    </lineage>
</organism>
<keyword evidence="3" id="KW-1003">Cell membrane</keyword>
<dbReference type="Gene3D" id="1.10.3720.10">
    <property type="entry name" value="MetI-like"/>
    <property type="match status" value="1"/>
</dbReference>
<dbReference type="InterPro" id="IPR000515">
    <property type="entry name" value="MetI-like"/>
</dbReference>
<feature type="transmembrane region" description="Helical" evidence="7">
    <location>
        <begin position="77"/>
        <end position="96"/>
    </location>
</feature>
<keyword evidence="6 7" id="KW-0472">Membrane</keyword>
<comment type="subcellular location">
    <subcellularLocation>
        <location evidence="1 7">Cell membrane</location>
        <topology evidence="1 7">Multi-pass membrane protein</topology>
    </subcellularLocation>
</comment>
<dbReference type="GO" id="GO:0055085">
    <property type="term" value="P:transmembrane transport"/>
    <property type="evidence" value="ECO:0007669"/>
    <property type="project" value="InterPro"/>
</dbReference>
<proteinExistence type="inferred from homology"/>
<keyword evidence="2 7" id="KW-0813">Transport</keyword>
<evidence type="ECO:0000256" key="6">
    <source>
        <dbReference type="ARBA" id="ARBA00023136"/>
    </source>
</evidence>
<evidence type="ECO:0000259" key="9">
    <source>
        <dbReference type="PROSITE" id="PS50928"/>
    </source>
</evidence>
<dbReference type="PANTHER" id="PTHR43227">
    <property type="entry name" value="BLL4140 PROTEIN"/>
    <property type="match status" value="1"/>
</dbReference>
<feature type="domain" description="ABC transmembrane type-1" evidence="9">
    <location>
        <begin position="141"/>
        <end position="356"/>
    </location>
</feature>
<evidence type="ECO:0000256" key="8">
    <source>
        <dbReference type="SAM" id="MobiDB-lite"/>
    </source>
</evidence>
<gene>
    <name evidence="10" type="ordered locus">STHERM_c18880</name>
</gene>
<evidence type="ECO:0000256" key="4">
    <source>
        <dbReference type="ARBA" id="ARBA00022692"/>
    </source>
</evidence>
<feature type="region of interest" description="Disordered" evidence="8">
    <location>
        <begin position="1"/>
        <end position="24"/>
    </location>
</feature>
<evidence type="ECO:0000313" key="11">
    <source>
        <dbReference type="Proteomes" id="UP000001296"/>
    </source>
</evidence>
<dbReference type="InterPro" id="IPR035906">
    <property type="entry name" value="MetI-like_sf"/>
</dbReference>
<dbReference type="AlphaFoldDB" id="E0RPX0"/>
<comment type="similarity">
    <text evidence="7">Belongs to the binding-protein-dependent transport system permease family.</text>
</comment>
<dbReference type="GO" id="GO:0005886">
    <property type="term" value="C:plasma membrane"/>
    <property type="evidence" value="ECO:0007669"/>
    <property type="project" value="UniProtKB-SubCell"/>
</dbReference>
<dbReference type="PaxDb" id="665571-STHERM_c18880"/>
<dbReference type="SUPFAM" id="SSF161098">
    <property type="entry name" value="MetI-like"/>
    <property type="match status" value="1"/>
</dbReference>
<protein>
    <submittedName>
        <fullName evidence="10">Transporter</fullName>
    </submittedName>
</protein>
<dbReference type="HOGENOM" id="CLU_016047_0_1_12"/>
<feature type="transmembrane region" description="Helical" evidence="7">
    <location>
        <begin position="335"/>
        <end position="356"/>
    </location>
</feature>
<name>E0RPX0_WINT6</name>
<reference evidence="10 11" key="2">
    <citation type="journal article" date="2010" name="J. Bacteriol.">
        <title>Genome sequence of the polysaccharide-degrading, thermophilic anaerobe Spirochaeta thermophila DSM 6192.</title>
        <authorList>
            <person name="Angelov A."/>
            <person name="Liebl S."/>
            <person name="Ballschmiter M."/>
            <person name="Bomeke M."/>
            <person name="Lehmann R."/>
            <person name="Liesegang H."/>
            <person name="Daniel R."/>
            <person name="Liebl W."/>
        </authorList>
    </citation>
    <scope>NUCLEOTIDE SEQUENCE [LARGE SCALE GENOMIC DNA]</scope>
    <source>
        <strain evidence="11">ATCC 49972 / DSM 6192 / RI 19.B1</strain>
    </source>
</reference>
<keyword evidence="4 7" id="KW-0812">Transmembrane</keyword>
<dbReference type="PROSITE" id="PS50928">
    <property type="entry name" value="ABC_TM1"/>
    <property type="match status" value="1"/>
</dbReference>
<evidence type="ECO:0000256" key="3">
    <source>
        <dbReference type="ARBA" id="ARBA00022475"/>
    </source>
</evidence>
<dbReference type="CDD" id="cd06261">
    <property type="entry name" value="TM_PBP2"/>
    <property type="match status" value="1"/>
</dbReference>
<evidence type="ECO:0000313" key="10">
    <source>
        <dbReference type="EMBL" id="ADN02823.1"/>
    </source>
</evidence>